<dbReference type="Proteomes" id="UP001190825">
    <property type="component" value="Unassembled WGS sequence"/>
</dbReference>
<evidence type="ECO:0000256" key="2">
    <source>
        <dbReference type="ARBA" id="ARBA00005417"/>
    </source>
</evidence>
<dbReference type="SUPFAM" id="SSF52540">
    <property type="entry name" value="P-loop containing nucleoside triphosphate hydrolases"/>
    <property type="match status" value="1"/>
</dbReference>
<dbReference type="PROSITE" id="PS00211">
    <property type="entry name" value="ABC_TRANSPORTER_1"/>
    <property type="match status" value="1"/>
</dbReference>
<keyword evidence="7 14" id="KW-0067">ATP-binding</keyword>
<dbReference type="InterPro" id="IPR011527">
    <property type="entry name" value="ABC1_TM_dom"/>
</dbReference>
<evidence type="ECO:0000256" key="8">
    <source>
        <dbReference type="ARBA" id="ARBA00022989"/>
    </source>
</evidence>
<dbReference type="GO" id="GO:0005524">
    <property type="term" value="F:ATP binding"/>
    <property type="evidence" value="ECO:0007669"/>
    <property type="project" value="UniProtKB-KW"/>
</dbReference>
<evidence type="ECO:0000259" key="11">
    <source>
        <dbReference type="PROSITE" id="PS50893"/>
    </source>
</evidence>
<dbReference type="PROSITE" id="PS50929">
    <property type="entry name" value="ABC_TM1F"/>
    <property type="match status" value="1"/>
</dbReference>
<keyword evidence="3" id="KW-0813">Transport</keyword>
<dbReference type="PANTHER" id="PTHR24221:SF248">
    <property type="entry name" value="ABC TRANSPORTER TRANSMEMBRANE REGION"/>
    <property type="match status" value="1"/>
</dbReference>
<dbReference type="GO" id="GO:0005886">
    <property type="term" value="C:plasma membrane"/>
    <property type="evidence" value="ECO:0007669"/>
    <property type="project" value="UniProtKB-SubCell"/>
</dbReference>
<evidence type="ECO:0000259" key="12">
    <source>
        <dbReference type="PROSITE" id="PS50929"/>
    </source>
</evidence>
<dbReference type="SMART" id="SM00382">
    <property type="entry name" value="AAA"/>
    <property type="match status" value="1"/>
</dbReference>
<accession>A0A508X2E1</accession>
<evidence type="ECO:0000256" key="1">
    <source>
        <dbReference type="ARBA" id="ARBA00004651"/>
    </source>
</evidence>
<dbReference type="FunFam" id="3.40.50.300:FF:001444">
    <property type="entry name" value="ABC transporter ATP-binding protein"/>
    <property type="match status" value="1"/>
</dbReference>
<dbReference type="InterPro" id="IPR039421">
    <property type="entry name" value="Type_1_exporter"/>
</dbReference>
<dbReference type="Gene3D" id="3.40.50.300">
    <property type="entry name" value="P-loop containing nucleotide triphosphate hydrolases"/>
    <property type="match status" value="1"/>
</dbReference>
<dbReference type="InterPro" id="IPR047957">
    <property type="entry name" value="ABC_AprD-like_6TM"/>
</dbReference>
<feature type="domain" description="ABC transporter" evidence="11">
    <location>
        <begin position="332"/>
        <end position="568"/>
    </location>
</feature>
<dbReference type="Pfam" id="PF00664">
    <property type="entry name" value="ABC_membrane"/>
    <property type="match status" value="1"/>
</dbReference>
<dbReference type="EMBL" id="NBUC01000060">
    <property type="protein sequence ID" value="PLU05181.1"/>
    <property type="molecule type" value="Genomic_DNA"/>
</dbReference>
<dbReference type="SUPFAM" id="SSF90123">
    <property type="entry name" value="ABC transporter transmembrane region"/>
    <property type="match status" value="1"/>
</dbReference>
<sequence>MATSNGRNADPASALRDCRTAFIGVAIASALVNVLYLTGSFFMLEVYDRILPSRSIPSLVALSLLALLLYAFQGAFELVRGRMLVRIAGALDESLNGRIYRAIVKAPLKLRMQGDGLQALRDFDQVRSFLSGAGPAALFDLPWLPFYIAICFLFHPVIGLVAIIGGLILMLLTYLTNRGTQAPARKASEAGGLRNAFAQASQRNAEVVHAMGMSARLTAMWERRNTEFRDENRRTSDIGNGYGALSKVFRMALQSCVLAAGAVLVIRGEASPGIIIAGSILTARALAPVELAIGNWRGLVAARQSWQRLKELLKALPEADAPLQLPSPRDRLTVEGLASGPPAAQRLILSDVNFTVGAGGAVGVIGPSASGKSSLARAILGIWPAYRGSVRLDGAALDQWDSDELGKHIGYLPQDVELFAGTIAQNICRFAEDATPDAIVAAAKAARVNDLILRLPNGYDTEIGDGGMTLSAGQRQRVALARALYGDPFLVVLDEPNSNLDAEGEQALSEAIMSVRSRGGIVIVVAHRPSALASVDLVLMMNEGRMQAFGPKEQVLGQVLRPQQVERQNSLKIVAEGQEAKQ</sequence>
<keyword evidence="15" id="KW-1185">Reference proteome</keyword>
<dbReference type="Gene3D" id="1.20.1560.10">
    <property type="entry name" value="ABC transporter type 1, transmembrane domain"/>
    <property type="match status" value="1"/>
</dbReference>
<comment type="subcellular location">
    <subcellularLocation>
        <location evidence="1">Cell membrane</location>
        <topology evidence="1">Multi-pass membrane protein</topology>
    </subcellularLocation>
</comment>
<keyword evidence="8 10" id="KW-1133">Transmembrane helix</keyword>
<evidence type="ECO:0000256" key="7">
    <source>
        <dbReference type="ARBA" id="ARBA00022840"/>
    </source>
</evidence>
<dbReference type="AlphaFoldDB" id="A0A508X2E1"/>
<reference evidence="13" key="1">
    <citation type="submission" date="2017-04" db="EMBL/GenBank/DDBJ databases">
        <authorList>
            <person name="Porter S."/>
            <person name="Friesen M.L."/>
            <person name="Faber-Hammond J."/>
        </authorList>
    </citation>
    <scope>NUCLEOTIDE SEQUENCE</scope>
    <source>
        <strain evidence="13">Str16</strain>
    </source>
</reference>
<dbReference type="InterPro" id="IPR017871">
    <property type="entry name" value="ABC_transporter-like_CS"/>
</dbReference>
<dbReference type="PANTHER" id="PTHR24221">
    <property type="entry name" value="ATP-BINDING CASSETTE SUB-FAMILY B"/>
    <property type="match status" value="1"/>
</dbReference>
<dbReference type="InterPro" id="IPR027417">
    <property type="entry name" value="P-loop_NTPase"/>
</dbReference>
<evidence type="ECO:0000313" key="13">
    <source>
        <dbReference type="EMBL" id="PLU05181.1"/>
    </source>
</evidence>
<dbReference type="RefSeq" id="WP_028053345.1">
    <property type="nucleotide sequence ID" value="NZ_ATYC01000008.1"/>
</dbReference>
<dbReference type="PROSITE" id="PS50893">
    <property type="entry name" value="ABC_TRANSPORTER_2"/>
    <property type="match status" value="1"/>
</dbReference>
<feature type="domain" description="ABC transmembrane type-1" evidence="12">
    <location>
        <begin position="23"/>
        <end position="301"/>
    </location>
</feature>
<organism evidence="14">
    <name type="scientific">Sinorhizobium medicae</name>
    <dbReference type="NCBI Taxonomy" id="110321"/>
    <lineage>
        <taxon>Bacteria</taxon>
        <taxon>Pseudomonadati</taxon>
        <taxon>Pseudomonadota</taxon>
        <taxon>Alphaproteobacteria</taxon>
        <taxon>Hyphomicrobiales</taxon>
        <taxon>Rhizobiaceae</taxon>
        <taxon>Sinorhizobium/Ensifer group</taxon>
        <taxon>Sinorhizobium</taxon>
    </lineage>
</organism>
<dbReference type="EMBL" id="CABFNB010000121">
    <property type="protein sequence ID" value="VTZ63944.1"/>
    <property type="molecule type" value="Genomic_DNA"/>
</dbReference>
<dbReference type="InterPro" id="IPR036640">
    <property type="entry name" value="ABC1_TM_sf"/>
</dbReference>
<dbReference type="InterPro" id="IPR003439">
    <property type="entry name" value="ABC_transporter-like_ATP-bd"/>
</dbReference>
<dbReference type="GO" id="GO:0140359">
    <property type="term" value="F:ABC-type transporter activity"/>
    <property type="evidence" value="ECO:0007669"/>
    <property type="project" value="InterPro"/>
</dbReference>
<dbReference type="Proteomes" id="UP000507954">
    <property type="component" value="Unassembled WGS sequence"/>
</dbReference>
<evidence type="ECO:0000256" key="6">
    <source>
        <dbReference type="ARBA" id="ARBA00022741"/>
    </source>
</evidence>
<dbReference type="CDD" id="cd18586">
    <property type="entry name" value="ABC_6TM_PrtD_like"/>
    <property type="match status" value="1"/>
</dbReference>
<dbReference type="GO" id="GO:0034040">
    <property type="term" value="F:ATPase-coupled lipid transmembrane transporter activity"/>
    <property type="evidence" value="ECO:0007669"/>
    <property type="project" value="TreeGrafter"/>
</dbReference>
<feature type="transmembrane region" description="Helical" evidence="10">
    <location>
        <begin position="20"/>
        <end position="44"/>
    </location>
</feature>
<evidence type="ECO:0000256" key="10">
    <source>
        <dbReference type="SAM" id="Phobius"/>
    </source>
</evidence>
<evidence type="ECO:0000256" key="3">
    <source>
        <dbReference type="ARBA" id="ARBA00022448"/>
    </source>
</evidence>
<keyword evidence="4" id="KW-1003">Cell membrane</keyword>
<keyword evidence="9 10" id="KW-0472">Membrane</keyword>
<comment type="similarity">
    <text evidence="2">Belongs to the ABC transporter superfamily.</text>
</comment>
<dbReference type="Pfam" id="PF00005">
    <property type="entry name" value="ABC_tran"/>
    <property type="match status" value="1"/>
</dbReference>
<feature type="transmembrane region" description="Helical" evidence="10">
    <location>
        <begin position="146"/>
        <end position="175"/>
    </location>
</feature>
<dbReference type="InterPro" id="IPR003593">
    <property type="entry name" value="AAA+_ATPase"/>
</dbReference>
<dbReference type="GO" id="GO:0030256">
    <property type="term" value="C:type I protein secretion system complex"/>
    <property type="evidence" value="ECO:0007669"/>
    <property type="project" value="InterPro"/>
</dbReference>
<dbReference type="GO" id="GO:0030253">
    <property type="term" value="P:protein secretion by the type I secretion system"/>
    <property type="evidence" value="ECO:0007669"/>
    <property type="project" value="InterPro"/>
</dbReference>
<evidence type="ECO:0000256" key="5">
    <source>
        <dbReference type="ARBA" id="ARBA00022692"/>
    </source>
</evidence>
<dbReference type="NCBIfam" id="TIGR01842">
    <property type="entry name" value="type_I_sec_PrtD"/>
    <property type="match status" value="1"/>
</dbReference>
<keyword evidence="5 10" id="KW-0812">Transmembrane</keyword>
<keyword evidence="6" id="KW-0547">Nucleotide-binding</keyword>
<evidence type="ECO:0000313" key="14">
    <source>
        <dbReference type="EMBL" id="VTZ63944.1"/>
    </source>
</evidence>
<dbReference type="GO" id="GO:0016887">
    <property type="term" value="F:ATP hydrolysis activity"/>
    <property type="evidence" value="ECO:0007669"/>
    <property type="project" value="InterPro"/>
</dbReference>
<reference evidence="13 15" key="2">
    <citation type="journal article" date="2018" name="FEMS Microbiol. Ecol.">
        <title>Co-invading symbiotic mutualists of Medicago polymorpha retain high ancestral diversity and contain diverse accessory genomes.</title>
        <authorList>
            <person name="Porter S.S."/>
            <person name="Faber-Hammond J.J."/>
            <person name="Friesen M.L."/>
        </authorList>
    </citation>
    <scope>NUCLEOTIDE SEQUENCE [LARGE SCALE GENOMIC DNA]</scope>
    <source>
        <strain evidence="13 15">Str16</strain>
    </source>
</reference>
<name>A0A508X2E1_9HYPH</name>
<proteinExistence type="inferred from homology"/>
<reference evidence="14" key="3">
    <citation type="submission" date="2019-06" db="EMBL/GenBank/DDBJ databases">
        <authorList>
            <person name="Le Quere A."/>
            <person name="Colella S."/>
        </authorList>
    </citation>
    <scope>NUCLEOTIDE SEQUENCE</scope>
    <source>
        <strain evidence="14">EmedicaeMD41</strain>
    </source>
</reference>
<dbReference type="InterPro" id="IPR010128">
    <property type="entry name" value="ATPase_T1SS_PrtD-like"/>
</dbReference>
<gene>
    <name evidence="14" type="primary">prsD</name>
    <name evidence="13" type="ORF">BMJ33_09905</name>
    <name evidence="14" type="ORF">EMEDMD4_530151</name>
</gene>
<evidence type="ECO:0000313" key="15">
    <source>
        <dbReference type="Proteomes" id="UP001190825"/>
    </source>
</evidence>
<evidence type="ECO:0000256" key="4">
    <source>
        <dbReference type="ARBA" id="ARBA00022475"/>
    </source>
</evidence>
<feature type="transmembrane region" description="Helical" evidence="10">
    <location>
        <begin position="56"/>
        <end position="76"/>
    </location>
</feature>
<protein>
    <submittedName>
        <fullName evidence="14">Type I secretion system ATP-binding protein PrsD</fullName>
    </submittedName>
    <submittedName>
        <fullName evidence="13">Type I secretion system permease/ATPase</fullName>
    </submittedName>
</protein>
<dbReference type="FunFam" id="1.20.1560.10:FF:000109">
    <property type="entry name" value="Alkaline protease secretion ATP-binding protein aprD"/>
    <property type="match status" value="1"/>
</dbReference>
<evidence type="ECO:0000256" key="9">
    <source>
        <dbReference type="ARBA" id="ARBA00023136"/>
    </source>
</evidence>